<dbReference type="EMBL" id="QLSV01000007">
    <property type="protein sequence ID" value="RAR47752.1"/>
    <property type="molecule type" value="Genomic_DNA"/>
</dbReference>
<comment type="caution">
    <text evidence="2">The sequence shown here is derived from an EMBL/GenBank/DDBJ whole genome shotgun (WGS) entry which is preliminary data.</text>
</comment>
<evidence type="ECO:0008006" key="4">
    <source>
        <dbReference type="Google" id="ProtNLM"/>
    </source>
</evidence>
<evidence type="ECO:0000313" key="2">
    <source>
        <dbReference type="EMBL" id="RAR47752.1"/>
    </source>
</evidence>
<organism evidence="2 3">
    <name type="scientific">Flavobacterium lacus</name>
    <dbReference type="NCBI Taxonomy" id="1353778"/>
    <lineage>
        <taxon>Bacteria</taxon>
        <taxon>Pseudomonadati</taxon>
        <taxon>Bacteroidota</taxon>
        <taxon>Flavobacteriia</taxon>
        <taxon>Flavobacteriales</taxon>
        <taxon>Flavobacteriaceae</taxon>
        <taxon>Flavobacterium</taxon>
    </lineage>
</organism>
<dbReference type="Proteomes" id="UP000249518">
    <property type="component" value="Unassembled WGS sequence"/>
</dbReference>
<feature type="signal peptide" evidence="1">
    <location>
        <begin position="1"/>
        <end position="18"/>
    </location>
</feature>
<sequence length="433" mass="48442">MRNLFTVALVLVSALAIAQKQQYQLDNWRPYDKTGLSMFEAPKDTVTTFEEVKVRIGGAFALQYQALDHENNADPVLNSNNVNTNQLANLGNNFNLATANLDIDVALFDGVNLHLRTYLSSRHHPEPYVKGGYIQIDKLDFIRKGFMAETMKYTTVKIGHMENNYGDAHFRRSDNALAIYNPFVGNYIMDAFTTEVGAEVYYQRNGWIGMLGATNGKLNQTTNAPGVTSPSVMAKVGYDKQINNDLRFRLTGSLYNTAQSARTYLYGGDRAGSRYYFVMENTLATSSANYSSGLVTPGFTNELTAIMINPFVKYKGFEFFGMVEKVSGKTKAEVDERDFTQLGAELIYRFGKNENLYIAGRYNNVTGETAATVTLPSQDIDVTRFNIGGGWFMTKNILVKFEYVNQKYDGYAKTNILNEGKFNGFVAEAVIAF</sequence>
<accession>A0A328WN55</accession>
<reference evidence="2 3" key="1">
    <citation type="submission" date="2018-06" db="EMBL/GenBank/DDBJ databases">
        <title>Genomic Encyclopedia of Type Strains, Phase III (KMG-III): the genomes of soil and plant-associated and newly described type strains.</title>
        <authorList>
            <person name="Whitman W."/>
        </authorList>
    </citation>
    <scope>NUCLEOTIDE SEQUENCE [LARGE SCALE GENOMIC DNA]</scope>
    <source>
        <strain evidence="2 3">CGMCC 1.12504</strain>
    </source>
</reference>
<proteinExistence type="predicted"/>
<dbReference type="SUPFAM" id="SSF56935">
    <property type="entry name" value="Porins"/>
    <property type="match status" value="1"/>
</dbReference>
<feature type="chain" id="PRO_5016420190" description="Phosphate-selective porin O/P" evidence="1">
    <location>
        <begin position="19"/>
        <end position="433"/>
    </location>
</feature>
<protein>
    <recommendedName>
        <fullName evidence="4">Phosphate-selective porin O/P</fullName>
    </recommendedName>
</protein>
<evidence type="ECO:0000256" key="1">
    <source>
        <dbReference type="SAM" id="SignalP"/>
    </source>
</evidence>
<keyword evidence="3" id="KW-1185">Reference proteome</keyword>
<keyword evidence="1" id="KW-0732">Signal</keyword>
<evidence type="ECO:0000313" key="3">
    <source>
        <dbReference type="Proteomes" id="UP000249518"/>
    </source>
</evidence>
<name>A0A328WN55_9FLAO</name>
<dbReference type="AlphaFoldDB" id="A0A328WN55"/>
<dbReference type="RefSeq" id="WP_112086036.1">
    <property type="nucleotide sequence ID" value="NZ_QLSV01000007.1"/>
</dbReference>
<gene>
    <name evidence="2" type="ORF">B0I10_10721</name>
</gene>
<dbReference type="OrthoDB" id="638836at2"/>